<reference evidence="1 2" key="1">
    <citation type="submission" date="2020-03" db="EMBL/GenBank/DDBJ databases">
        <title>Whole genome shotgun sequence of Phytohabitans suffuscus NBRC 105367.</title>
        <authorList>
            <person name="Komaki H."/>
            <person name="Tamura T."/>
        </authorList>
    </citation>
    <scope>NUCLEOTIDE SEQUENCE [LARGE SCALE GENOMIC DNA]</scope>
    <source>
        <strain evidence="1 2">NBRC 105367</strain>
    </source>
</reference>
<reference evidence="1 2" key="2">
    <citation type="submission" date="2020-03" db="EMBL/GenBank/DDBJ databases">
        <authorList>
            <person name="Ichikawa N."/>
            <person name="Kimura A."/>
            <person name="Kitahashi Y."/>
            <person name="Uohara A."/>
        </authorList>
    </citation>
    <scope>NUCLEOTIDE SEQUENCE [LARGE SCALE GENOMIC DNA]</scope>
    <source>
        <strain evidence="1 2">NBRC 105367</strain>
    </source>
</reference>
<dbReference type="RefSeq" id="WP_408635453.1">
    <property type="nucleotide sequence ID" value="NZ_AP022871.1"/>
</dbReference>
<organism evidence="1 2">
    <name type="scientific">Phytohabitans suffuscus</name>
    <dbReference type="NCBI Taxonomy" id="624315"/>
    <lineage>
        <taxon>Bacteria</taxon>
        <taxon>Bacillati</taxon>
        <taxon>Actinomycetota</taxon>
        <taxon>Actinomycetes</taxon>
        <taxon>Micromonosporales</taxon>
        <taxon>Micromonosporaceae</taxon>
    </lineage>
</organism>
<dbReference type="AlphaFoldDB" id="A0A6F8YFM7"/>
<dbReference type="KEGG" id="psuu:Psuf_021900"/>
<evidence type="ECO:0000313" key="1">
    <source>
        <dbReference type="EMBL" id="BCB84877.1"/>
    </source>
</evidence>
<dbReference type="Proteomes" id="UP000503011">
    <property type="component" value="Chromosome"/>
</dbReference>
<name>A0A6F8YFM7_9ACTN</name>
<gene>
    <name evidence="1" type="ORF">Psuf_021900</name>
</gene>
<evidence type="ECO:0000313" key="2">
    <source>
        <dbReference type="Proteomes" id="UP000503011"/>
    </source>
</evidence>
<keyword evidence="2" id="KW-1185">Reference proteome</keyword>
<protein>
    <submittedName>
        <fullName evidence="1">Uncharacterized protein</fullName>
    </submittedName>
</protein>
<sequence>MGEFVFGAGEADLESFDLTEPSFAFGFGDSGLQVVADFDEPVALGWVGPEQRASDAGLTEMILPAGWRRAQLHPSRSVTEGISLLALPGRVLAEPAKGA</sequence>
<dbReference type="EMBL" id="AP022871">
    <property type="protein sequence ID" value="BCB84877.1"/>
    <property type="molecule type" value="Genomic_DNA"/>
</dbReference>
<proteinExistence type="predicted"/>
<accession>A0A6F8YFM7</accession>